<evidence type="ECO:0000259" key="2">
    <source>
        <dbReference type="SMART" id="SM00644"/>
    </source>
</evidence>
<proteinExistence type="inferred from homology"/>
<accession>A0AAU9CSR2</accession>
<dbReference type="InterPro" id="IPR015510">
    <property type="entry name" value="PGRP"/>
</dbReference>
<feature type="domain" description="N-acetylmuramoyl-L-alanine amidase" evidence="2">
    <location>
        <begin position="2"/>
        <end position="127"/>
    </location>
</feature>
<name>A0AAU9CSR2_9BACT</name>
<organism evidence="4 5">
    <name type="scientific">Fulvitalea axinellae</name>
    <dbReference type="NCBI Taxonomy" id="1182444"/>
    <lineage>
        <taxon>Bacteria</taxon>
        <taxon>Pseudomonadati</taxon>
        <taxon>Bacteroidota</taxon>
        <taxon>Cytophagia</taxon>
        <taxon>Cytophagales</taxon>
        <taxon>Persicobacteraceae</taxon>
        <taxon>Fulvitalea</taxon>
    </lineage>
</organism>
<evidence type="ECO:0000313" key="4">
    <source>
        <dbReference type="EMBL" id="BDD13138.1"/>
    </source>
</evidence>
<keyword evidence="4" id="KW-0614">Plasmid</keyword>
<dbReference type="AlphaFoldDB" id="A0AAU9CSR2"/>
<reference evidence="4 5" key="1">
    <citation type="submission" date="2021-12" db="EMBL/GenBank/DDBJ databases">
        <title>Genome sequencing of bacteria with rrn-lacking chromosome and rrn-plasmid.</title>
        <authorList>
            <person name="Anda M."/>
            <person name="Iwasaki W."/>
        </authorList>
    </citation>
    <scope>NUCLEOTIDE SEQUENCE [LARGE SCALE GENOMIC DNA]</scope>
    <source>
        <strain evidence="4 5">DSM 100852</strain>
        <plasmid evidence="4 5">pFA13</plasmid>
    </source>
</reference>
<protein>
    <submittedName>
        <fullName evidence="4">N-acetylmuramoyl-L-alanine amidase</fullName>
    </submittedName>
</protein>
<dbReference type="PANTHER" id="PTHR11022:SF41">
    <property type="entry name" value="PEPTIDOGLYCAN-RECOGNITION PROTEIN LC-RELATED"/>
    <property type="match status" value="1"/>
</dbReference>
<dbReference type="GO" id="GO:0009253">
    <property type="term" value="P:peptidoglycan catabolic process"/>
    <property type="evidence" value="ECO:0007669"/>
    <property type="project" value="InterPro"/>
</dbReference>
<keyword evidence="5" id="KW-1185">Reference proteome</keyword>
<dbReference type="PANTHER" id="PTHR11022">
    <property type="entry name" value="PEPTIDOGLYCAN RECOGNITION PROTEIN"/>
    <property type="match status" value="1"/>
</dbReference>
<dbReference type="Gene3D" id="3.40.80.10">
    <property type="entry name" value="Peptidoglycan recognition protein-like"/>
    <property type="match status" value="1"/>
</dbReference>
<dbReference type="SMART" id="SM00701">
    <property type="entry name" value="PGRP"/>
    <property type="match status" value="1"/>
</dbReference>
<feature type="domain" description="Peptidoglycan recognition protein family" evidence="3">
    <location>
        <begin position="1"/>
        <end position="119"/>
    </location>
</feature>
<dbReference type="InterPro" id="IPR036505">
    <property type="entry name" value="Amidase/PGRP_sf"/>
</dbReference>
<dbReference type="EMBL" id="AP025327">
    <property type="protein sequence ID" value="BDD13138.1"/>
    <property type="molecule type" value="Genomic_DNA"/>
</dbReference>
<dbReference type="SMART" id="SM00644">
    <property type="entry name" value="Ami_2"/>
    <property type="match status" value="1"/>
</dbReference>
<dbReference type="InterPro" id="IPR002502">
    <property type="entry name" value="Amidase_domain"/>
</dbReference>
<dbReference type="SUPFAM" id="SSF55846">
    <property type="entry name" value="N-acetylmuramoyl-L-alanine amidase-like"/>
    <property type="match status" value="1"/>
</dbReference>
<dbReference type="KEGG" id="fax:FUAX_55700"/>
<dbReference type="InterPro" id="IPR006619">
    <property type="entry name" value="PGRP_domain_met/bac"/>
</dbReference>
<dbReference type="Proteomes" id="UP001348817">
    <property type="component" value="Plasmid pFA13"/>
</dbReference>
<evidence type="ECO:0000313" key="5">
    <source>
        <dbReference type="Proteomes" id="UP001348817"/>
    </source>
</evidence>
<dbReference type="Pfam" id="PF01510">
    <property type="entry name" value="Amidase_2"/>
    <property type="match status" value="1"/>
</dbReference>
<dbReference type="CDD" id="cd06583">
    <property type="entry name" value="PGRP"/>
    <property type="match status" value="1"/>
</dbReference>
<geneLocation type="plasmid" evidence="4 5">
    <name>pFA13</name>
</geneLocation>
<gene>
    <name evidence="4" type="ORF">FUAX_55700</name>
</gene>
<evidence type="ECO:0000259" key="3">
    <source>
        <dbReference type="SMART" id="SM00701"/>
    </source>
</evidence>
<comment type="similarity">
    <text evidence="1">Belongs to the N-acetylmuramoyl-L-alanine amidase 2 family.</text>
</comment>
<dbReference type="GO" id="GO:0008270">
    <property type="term" value="F:zinc ion binding"/>
    <property type="evidence" value="ECO:0007669"/>
    <property type="project" value="InterPro"/>
</dbReference>
<dbReference type="GO" id="GO:0008745">
    <property type="term" value="F:N-acetylmuramoyl-L-alanine amidase activity"/>
    <property type="evidence" value="ECO:0007669"/>
    <property type="project" value="InterPro"/>
</dbReference>
<dbReference type="RefSeq" id="WP_338396350.1">
    <property type="nucleotide sequence ID" value="NZ_AP025327.1"/>
</dbReference>
<sequence length="141" mass="15875">MRNIRKIVVHCSATPATMDIGRDEIDRWHRERKFNGIGYHLVIRRNGRLERGRAMEKSGAHAKGYNSESVGVCLVGGTDSAGKAERNFTPRQYARLAEVLKGLQLVFPDAEVLGHRDLPGVAKACPCFDVKEWWKSKKEEA</sequence>
<evidence type="ECO:0000256" key="1">
    <source>
        <dbReference type="ARBA" id="ARBA00007553"/>
    </source>
</evidence>